<gene>
    <name evidence="21" type="ORF">HHI36_001684</name>
</gene>
<comment type="subcellular location">
    <subcellularLocation>
        <location evidence="1">Cytoplasm</location>
    </subcellularLocation>
    <subcellularLocation>
        <location evidence="2">Golgi apparatus</location>
    </subcellularLocation>
</comment>
<evidence type="ECO:0000256" key="11">
    <source>
        <dbReference type="ARBA" id="ARBA00022927"/>
    </source>
</evidence>
<evidence type="ECO:0000256" key="13">
    <source>
        <dbReference type="ARBA" id="ARBA00023034"/>
    </source>
</evidence>
<reference evidence="21 22" key="1">
    <citation type="journal article" date="2021" name="BMC Biol.">
        <title>Horizontally acquired antibacterial genes associated with adaptive radiation of ladybird beetles.</title>
        <authorList>
            <person name="Li H.S."/>
            <person name="Tang X.F."/>
            <person name="Huang Y.H."/>
            <person name="Xu Z.Y."/>
            <person name="Chen M.L."/>
            <person name="Du X.Y."/>
            <person name="Qiu B.Y."/>
            <person name="Chen P.T."/>
            <person name="Zhang W."/>
            <person name="Slipinski A."/>
            <person name="Escalona H.E."/>
            <person name="Waterhouse R.M."/>
            <person name="Zwick A."/>
            <person name="Pang H."/>
        </authorList>
    </citation>
    <scope>NUCLEOTIDE SEQUENCE [LARGE SCALE GENOMIC DNA]</scope>
    <source>
        <strain evidence="21">SYSU2018</strain>
    </source>
</reference>
<evidence type="ECO:0000256" key="1">
    <source>
        <dbReference type="ARBA" id="ARBA00004496"/>
    </source>
</evidence>
<dbReference type="Pfam" id="PF01412">
    <property type="entry name" value="ArfGap"/>
    <property type="match status" value="1"/>
</dbReference>
<dbReference type="GO" id="GO:0005096">
    <property type="term" value="F:GTPase activator activity"/>
    <property type="evidence" value="ECO:0007669"/>
    <property type="project" value="UniProtKB-KW"/>
</dbReference>
<evidence type="ECO:0000256" key="19">
    <source>
        <dbReference type="SAM" id="MobiDB-lite"/>
    </source>
</evidence>
<dbReference type="GO" id="GO:0016192">
    <property type="term" value="P:vesicle-mediated transport"/>
    <property type="evidence" value="ECO:0007669"/>
    <property type="project" value="UniProtKB-KW"/>
</dbReference>
<feature type="compositionally biased region" description="Polar residues" evidence="19">
    <location>
        <begin position="329"/>
        <end position="344"/>
    </location>
</feature>
<dbReference type="PANTHER" id="PTHR46395">
    <property type="entry name" value="ADP-RIBOSYLATION FACTOR GTPASE-ACTIVATING PROTEIN 1"/>
    <property type="match status" value="1"/>
</dbReference>
<dbReference type="AlphaFoldDB" id="A0ABD2P905"/>
<evidence type="ECO:0000256" key="4">
    <source>
        <dbReference type="ARBA" id="ARBA00022468"/>
    </source>
</evidence>
<proteinExistence type="predicted"/>
<dbReference type="EMBL" id="JABFTP020000185">
    <property type="protein sequence ID" value="KAL3287207.1"/>
    <property type="molecule type" value="Genomic_DNA"/>
</dbReference>
<keyword evidence="4" id="KW-0343">GTPase activation</keyword>
<dbReference type="PROSITE" id="PS50115">
    <property type="entry name" value="ARFGAP"/>
    <property type="match status" value="1"/>
</dbReference>
<keyword evidence="8 18" id="KW-0863">Zinc-finger</keyword>
<dbReference type="GO" id="GO:0008270">
    <property type="term" value="F:zinc ion binding"/>
    <property type="evidence" value="ECO:0007669"/>
    <property type="project" value="UniProtKB-KW"/>
</dbReference>
<evidence type="ECO:0000256" key="8">
    <source>
        <dbReference type="ARBA" id="ARBA00022771"/>
    </source>
</evidence>
<dbReference type="CDD" id="cd08830">
    <property type="entry name" value="ArfGap_ArfGap1"/>
    <property type="match status" value="1"/>
</dbReference>
<dbReference type="SUPFAM" id="SSF57863">
    <property type="entry name" value="ArfGap/RecO-like zinc finger"/>
    <property type="match status" value="1"/>
</dbReference>
<evidence type="ECO:0000259" key="20">
    <source>
        <dbReference type="PROSITE" id="PS50115"/>
    </source>
</evidence>
<evidence type="ECO:0000256" key="10">
    <source>
        <dbReference type="ARBA" id="ARBA00022892"/>
    </source>
</evidence>
<keyword evidence="13" id="KW-0333">Golgi apparatus</keyword>
<dbReference type="PANTHER" id="PTHR46395:SF1">
    <property type="entry name" value="ADP-RIBOSYLATION FACTOR GTPASE-ACTIVATING PROTEIN 1"/>
    <property type="match status" value="1"/>
</dbReference>
<feature type="region of interest" description="Disordered" evidence="19">
    <location>
        <begin position="382"/>
        <end position="416"/>
    </location>
</feature>
<evidence type="ECO:0000256" key="18">
    <source>
        <dbReference type="PROSITE-ProRule" id="PRU00288"/>
    </source>
</evidence>
<keyword evidence="5" id="KW-0963">Cytoplasm</keyword>
<dbReference type="SMART" id="SM00105">
    <property type="entry name" value="ArfGap"/>
    <property type="match status" value="1"/>
</dbReference>
<keyword evidence="10" id="KW-0931">ER-Golgi transport</keyword>
<evidence type="ECO:0000256" key="17">
    <source>
        <dbReference type="ARBA" id="ARBA00081514"/>
    </source>
</evidence>
<feature type="region of interest" description="Disordered" evidence="19">
    <location>
        <begin position="308"/>
        <end position="367"/>
    </location>
</feature>
<evidence type="ECO:0000256" key="5">
    <source>
        <dbReference type="ARBA" id="ARBA00022490"/>
    </source>
</evidence>
<keyword evidence="3" id="KW-0813">Transport</keyword>
<dbReference type="InterPro" id="IPR038508">
    <property type="entry name" value="ArfGAP_dom_sf"/>
</dbReference>
<feature type="compositionally biased region" description="Polar residues" evidence="19">
    <location>
        <begin position="389"/>
        <end position="402"/>
    </location>
</feature>
<keyword evidence="12" id="KW-0007">Acetylation</keyword>
<evidence type="ECO:0000256" key="9">
    <source>
        <dbReference type="ARBA" id="ARBA00022833"/>
    </source>
</evidence>
<evidence type="ECO:0000313" key="21">
    <source>
        <dbReference type="EMBL" id="KAL3287207.1"/>
    </source>
</evidence>
<dbReference type="Proteomes" id="UP001516400">
    <property type="component" value="Unassembled WGS sequence"/>
</dbReference>
<dbReference type="InterPro" id="IPR037278">
    <property type="entry name" value="ARFGAP/RecO"/>
</dbReference>
<keyword evidence="9" id="KW-0862">Zinc</keyword>
<dbReference type="GO" id="GO:0015031">
    <property type="term" value="P:protein transport"/>
    <property type="evidence" value="ECO:0007669"/>
    <property type="project" value="UniProtKB-KW"/>
</dbReference>
<feature type="compositionally biased region" description="Low complexity" evidence="19">
    <location>
        <begin position="354"/>
        <end position="366"/>
    </location>
</feature>
<evidence type="ECO:0000313" key="22">
    <source>
        <dbReference type="Proteomes" id="UP001516400"/>
    </source>
</evidence>
<dbReference type="FunFam" id="1.10.220.150:FF:000008">
    <property type="entry name" value="ADP-ribosylation factor GTPase activating protein 1"/>
    <property type="match status" value="1"/>
</dbReference>
<protein>
    <recommendedName>
        <fullName evidence="15">ADP-ribosylation factor GTPase-activating protein 1</fullName>
    </recommendedName>
    <alternativeName>
        <fullName evidence="17">ADP-ribosylation factor 1 GTPase-activating protein</fullName>
    </alternativeName>
    <alternativeName>
        <fullName evidence="16">ARF1-directed GTPase-activating protein</fullName>
    </alternativeName>
</protein>
<keyword evidence="7" id="KW-0479">Metal-binding</keyword>
<evidence type="ECO:0000256" key="14">
    <source>
        <dbReference type="ARBA" id="ARBA00058112"/>
    </source>
</evidence>
<dbReference type="InterPro" id="IPR001164">
    <property type="entry name" value="ArfGAP_dom"/>
</dbReference>
<name>A0ABD2P905_9CUCU</name>
<organism evidence="21 22">
    <name type="scientific">Cryptolaemus montrouzieri</name>
    <dbReference type="NCBI Taxonomy" id="559131"/>
    <lineage>
        <taxon>Eukaryota</taxon>
        <taxon>Metazoa</taxon>
        <taxon>Ecdysozoa</taxon>
        <taxon>Arthropoda</taxon>
        <taxon>Hexapoda</taxon>
        <taxon>Insecta</taxon>
        <taxon>Pterygota</taxon>
        <taxon>Neoptera</taxon>
        <taxon>Endopterygota</taxon>
        <taxon>Coleoptera</taxon>
        <taxon>Polyphaga</taxon>
        <taxon>Cucujiformia</taxon>
        <taxon>Coccinelloidea</taxon>
        <taxon>Coccinellidae</taxon>
        <taxon>Scymninae</taxon>
        <taxon>Scymnini</taxon>
        <taxon>Cryptolaemus</taxon>
    </lineage>
</organism>
<comment type="caution">
    <text evidence="21">The sequence shown here is derived from an EMBL/GenBank/DDBJ whole genome shotgun (WGS) entry which is preliminary data.</text>
</comment>
<feature type="region of interest" description="Disordered" evidence="19">
    <location>
        <begin position="193"/>
        <end position="214"/>
    </location>
</feature>
<feature type="region of interest" description="Disordered" evidence="19">
    <location>
        <begin position="135"/>
        <end position="160"/>
    </location>
</feature>
<sequence length="434" mass="48590">MASPRTRRILQELKPKDENDKCFECGTHNPQWVSVTYGIWICLECSGKHRSLGVHLSFVRSVTMDKWKDLELEKMKVGGNRNARVFLEAQPDYDDCLSITEKYNTKAAALYRDKISTLAQGKNWEIDKSPAQKFSPGIVMSSSSHNLRKSDSNNSITNSSYQTSYDSYQGGYQNSYNANDIKDQKEAYFSKLQSQNANRRSDLPPSQGGKYSGFGYTMETAPRSQSQEFVDNAITSLASGWSFFSSSATKIASKATENAFKYGGIATQKVVDISSHVGEKVKEGSLLEDMGTQVNKLAHKMGELGKNSWKEVSGKSPTDDYSSGKYGQMNGSNNPFPSENSSLCSPKEDSWSCGSQQGSKASSAKSGDYEVWQYQNEEHGSYQIDFPDYSNNPKPSSESNIVVKTEKKRREKESINKTWNDQWGDDELWESLNK</sequence>
<evidence type="ECO:0000256" key="16">
    <source>
        <dbReference type="ARBA" id="ARBA00077418"/>
    </source>
</evidence>
<keyword evidence="22" id="KW-1185">Reference proteome</keyword>
<comment type="function">
    <text evidence="14">GTPase-activating protein (GAP) for the ADP ribosylation factor 1 (ARF1). Involved in membrane trafficking and /or vesicle transport. Promotes hydrolysis of the ARF1-bound GTP and thus, is required for the dissociation of coat proteins from Golgi-derived membranes and vesicles, a prerequisite for vesicle's fusion with target compartment. Probably regulates ARF1-mediated transport via its interaction with the KDELR proteins and TMED2. Overexpression induces the redistribution of the entire Golgi complex to the endoplasmic reticulum, as when ARF1 is deactivated. Its activity is stimulated by phosphoinosides and inhibited by phosphatidylcholine.</text>
</comment>
<accession>A0ABD2P905</accession>
<feature type="domain" description="Arf-GAP" evidence="20">
    <location>
        <begin position="7"/>
        <end position="124"/>
    </location>
</feature>
<evidence type="ECO:0000256" key="2">
    <source>
        <dbReference type="ARBA" id="ARBA00004555"/>
    </source>
</evidence>
<evidence type="ECO:0000256" key="15">
    <source>
        <dbReference type="ARBA" id="ARBA00071258"/>
    </source>
</evidence>
<evidence type="ECO:0000256" key="3">
    <source>
        <dbReference type="ARBA" id="ARBA00022448"/>
    </source>
</evidence>
<keyword evidence="11" id="KW-0653">Protein transport</keyword>
<dbReference type="PRINTS" id="PR00405">
    <property type="entry name" value="REVINTRACTNG"/>
</dbReference>
<evidence type="ECO:0000256" key="7">
    <source>
        <dbReference type="ARBA" id="ARBA00022723"/>
    </source>
</evidence>
<dbReference type="Gene3D" id="1.10.220.150">
    <property type="entry name" value="Arf GTPase activating protein"/>
    <property type="match status" value="1"/>
</dbReference>
<keyword evidence="6" id="KW-0597">Phosphoprotein</keyword>
<evidence type="ECO:0000256" key="12">
    <source>
        <dbReference type="ARBA" id="ARBA00022990"/>
    </source>
</evidence>
<dbReference type="GO" id="GO:0005794">
    <property type="term" value="C:Golgi apparatus"/>
    <property type="evidence" value="ECO:0007669"/>
    <property type="project" value="UniProtKB-SubCell"/>
</dbReference>
<evidence type="ECO:0000256" key="6">
    <source>
        <dbReference type="ARBA" id="ARBA00022553"/>
    </source>
</evidence>